<evidence type="ECO:0000256" key="6">
    <source>
        <dbReference type="ARBA" id="ARBA00022723"/>
    </source>
</evidence>
<evidence type="ECO:0000256" key="2">
    <source>
        <dbReference type="ARBA" id="ARBA00007866"/>
    </source>
</evidence>
<dbReference type="GO" id="GO:0016491">
    <property type="term" value="F:oxidoreductase activity"/>
    <property type="evidence" value="ECO:0007669"/>
    <property type="project" value="InterPro"/>
</dbReference>
<evidence type="ECO:0000256" key="13">
    <source>
        <dbReference type="ARBA" id="ARBA00047816"/>
    </source>
</evidence>
<comment type="catalytic activity">
    <reaction evidence="13">
        <text>4 Fe(II)-[cytochrome c] + O2 + 8 H(+)(in) = 4 Fe(III)-[cytochrome c] + 2 H2O + 4 H(+)(out)</text>
        <dbReference type="Rhea" id="RHEA:11436"/>
        <dbReference type="Rhea" id="RHEA-COMP:10350"/>
        <dbReference type="Rhea" id="RHEA-COMP:14399"/>
        <dbReference type="ChEBI" id="CHEBI:15377"/>
        <dbReference type="ChEBI" id="CHEBI:15378"/>
        <dbReference type="ChEBI" id="CHEBI:15379"/>
        <dbReference type="ChEBI" id="CHEBI:29033"/>
        <dbReference type="ChEBI" id="CHEBI:29034"/>
        <dbReference type="EC" id="7.1.1.9"/>
    </reaction>
</comment>
<dbReference type="InterPro" id="IPR034236">
    <property type="entry name" value="CuRO_CcO_Caa3_II"/>
</dbReference>
<reference evidence="16 17" key="1">
    <citation type="submission" date="2017-07" db="EMBL/GenBank/DDBJ databases">
        <title>Draft Genome Sequences of Select Purple Nonsulfur Bacteria.</title>
        <authorList>
            <person name="Lasarre B."/>
            <person name="Mckinlay J.B."/>
        </authorList>
    </citation>
    <scope>NUCLEOTIDE SEQUENCE [LARGE SCALE GENOMIC DNA]</scope>
    <source>
        <strain evidence="16 17">DSM 11907</strain>
    </source>
</reference>
<dbReference type="OrthoDB" id="9781261at2"/>
<evidence type="ECO:0000256" key="14">
    <source>
        <dbReference type="SAM" id="Phobius"/>
    </source>
</evidence>
<dbReference type="CDD" id="cd04213">
    <property type="entry name" value="CuRO_CcO_Caa3_II"/>
    <property type="match status" value="1"/>
</dbReference>
<comment type="subcellular location">
    <subcellularLocation>
        <location evidence="1">Membrane</location>
        <topology evidence="1">Multi-pass membrane protein</topology>
    </subcellularLocation>
</comment>
<keyword evidence="7" id="KW-0249">Electron transport</keyword>
<comment type="similarity">
    <text evidence="2">Belongs to the cytochrome c oxidase subunit 2 family.</text>
</comment>
<dbReference type="SUPFAM" id="SSF49503">
    <property type="entry name" value="Cupredoxins"/>
    <property type="match status" value="1"/>
</dbReference>
<keyword evidence="9" id="KW-0186">Copper</keyword>
<comment type="function">
    <text evidence="11">Subunits I and II form the functional core of the enzyme complex. Electrons originating in cytochrome c are transferred via heme a and Cu(A) to the binuclear center formed by heme a3 and Cu(B).</text>
</comment>
<evidence type="ECO:0000313" key="17">
    <source>
        <dbReference type="Proteomes" id="UP000248863"/>
    </source>
</evidence>
<dbReference type="InterPro" id="IPR002429">
    <property type="entry name" value="CcO_II-like_C"/>
</dbReference>
<evidence type="ECO:0000256" key="3">
    <source>
        <dbReference type="ARBA" id="ARBA00022448"/>
    </source>
</evidence>
<keyword evidence="10 14" id="KW-0472">Membrane</keyword>
<dbReference type="AlphaFoldDB" id="A0A327KRR7"/>
<name>A0A327KRR7_9BRAD</name>
<dbReference type="PANTHER" id="PTHR22888">
    <property type="entry name" value="CYTOCHROME C OXIDASE, SUBUNIT II"/>
    <property type="match status" value="1"/>
</dbReference>
<feature type="transmembrane region" description="Helical" evidence="14">
    <location>
        <begin position="82"/>
        <end position="105"/>
    </location>
</feature>
<dbReference type="GO" id="GO:0042773">
    <property type="term" value="P:ATP synthesis coupled electron transport"/>
    <property type="evidence" value="ECO:0007669"/>
    <property type="project" value="TreeGrafter"/>
</dbReference>
<evidence type="ECO:0000256" key="8">
    <source>
        <dbReference type="ARBA" id="ARBA00022989"/>
    </source>
</evidence>
<keyword evidence="6" id="KW-0479">Metal-binding</keyword>
<dbReference type="InterPro" id="IPR001505">
    <property type="entry name" value="Copper_CuA"/>
</dbReference>
<organism evidence="16 17">
    <name type="scientific">Rhodoplanes elegans</name>
    <dbReference type="NCBI Taxonomy" id="29408"/>
    <lineage>
        <taxon>Bacteria</taxon>
        <taxon>Pseudomonadati</taxon>
        <taxon>Pseudomonadota</taxon>
        <taxon>Alphaproteobacteria</taxon>
        <taxon>Hyphomicrobiales</taxon>
        <taxon>Nitrobacteraceae</taxon>
        <taxon>Rhodoplanes</taxon>
    </lineage>
</organism>
<comment type="caution">
    <text evidence="16">The sequence shown here is derived from an EMBL/GenBank/DDBJ whole genome shotgun (WGS) entry which is preliminary data.</text>
</comment>
<keyword evidence="4" id="KW-0679">Respiratory chain</keyword>
<dbReference type="Gene3D" id="2.60.40.420">
    <property type="entry name" value="Cupredoxins - blue copper proteins"/>
    <property type="match status" value="1"/>
</dbReference>
<dbReference type="Proteomes" id="UP000248863">
    <property type="component" value="Unassembled WGS sequence"/>
</dbReference>
<keyword evidence="5 14" id="KW-0812">Transmembrane</keyword>
<evidence type="ECO:0000259" key="15">
    <source>
        <dbReference type="PROSITE" id="PS50857"/>
    </source>
</evidence>
<feature type="domain" description="Cytochrome oxidase subunit II copper A binding" evidence="15">
    <location>
        <begin position="117"/>
        <end position="232"/>
    </location>
</feature>
<dbReference type="PROSITE" id="PS00078">
    <property type="entry name" value="COX2"/>
    <property type="match status" value="1"/>
</dbReference>
<protein>
    <recommendedName>
        <fullName evidence="12">Cytochrome aa3 subunit 2</fullName>
    </recommendedName>
</protein>
<keyword evidence="17" id="KW-1185">Reference proteome</keyword>
<dbReference type="Pfam" id="PF00116">
    <property type="entry name" value="COX2"/>
    <property type="match status" value="1"/>
</dbReference>
<evidence type="ECO:0000313" key="16">
    <source>
        <dbReference type="EMBL" id="RAI40045.1"/>
    </source>
</evidence>
<dbReference type="InterPro" id="IPR045187">
    <property type="entry name" value="CcO_II"/>
</dbReference>
<evidence type="ECO:0000256" key="12">
    <source>
        <dbReference type="ARBA" id="ARBA00031399"/>
    </source>
</evidence>
<keyword evidence="8 14" id="KW-1133">Transmembrane helix</keyword>
<dbReference type="PANTHER" id="PTHR22888:SF9">
    <property type="entry name" value="CYTOCHROME C OXIDASE SUBUNIT 2"/>
    <property type="match status" value="1"/>
</dbReference>
<evidence type="ECO:0000256" key="11">
    <source>
        <dbReference type="ARBA" id="ARBA00024688"/>
    </source>
</evidence>
<dbReference type="NCBIfam" id="TIGR02866">
    <property type="entry name" value="CoxB"/>
    <property type="match status" value="1"/>
</dbReference>
<evidence type="ECO:0000256" key="10">
    <source>
        <dbReference type="ARBA" id="ARBA00023136"/>
    </source>
</evidence>
<evidence type="ECO:0000256" key="5">
    <source>
        <dbReference type="ARBA" id="ARBA00022692"/>
    </source>
</evidence>
<dbReference type="GO" id="GO:0016020">
    <property type="term" value="C:membrane"/>
    <property type="evidence" value="ECO:0007669"/>
    <property type="project" value="UniProtKB-SubCell"/>
</dbReference>
<proteinExistence type="inferred from homology"/>
<dbReference type="PROSITE" id="PS50857">
    <property type="entry name" value="COX2_CUA"/>
    <property type="match status" value="1"/>
</dbReference>
<feature type="transmembrane region" description="Helical" evidence="14">
    <location>
        <begin position="48"/>
        <end position="70"/>
    </location>
</feature>
<dbReference type="InterPro" id="IPR014222">
    <property type="entry name" value="Cyt_c_oxidase_su2"/>
</dbReference>
<accession>A0A327KRR7</accession>
<dbReference type="RefSeq" id="WP_111356489.1">
    <property type="nucleotide sequence ID" value="NZ_NPEU01000052.1"/>
</dbReference>
<evidence type="ECO:0000256" key="9">
    <source>
        <dbReference type="ARBA" id="ARBA00023008"/>
    </source>
</evidence>
<evidence type="ECO:0000256" key="4">
    <source>
        <dbReference type="ARBA" id="ARBA00022660"/>
    </source>
</evidence>
<dbReference type="EMBL" id="NPEU01000052">
    <property type="protein sequence ID" value="RAI40045.1"/>
    <property type="molecule type" value="Genomic_DNA"/>
</dbReference>
<dbReference type="InterPro" id="IPR008972">
    <property type="entry name" value="Cupredoxin"/>
</dbReference>
<dbReference type="GO" id="GO:0004129">
    <property type="term" value="F:cytochrome-c oxidase activity"/>
    <property type="evidence" value="ECO:0007669"/>
    <property type="project" value="UniProtKB-EC"/>
</dbReference>
<gene>
    <name evidence="16" type="primary">coxB</name>
    <name evidence="16" type="ORF">CH338_07385</name>
</gene>
<sequence length="244" mass="25092">MRGGGPGFGVARCCALALLGVPLAGCAGPLSSIDPAGRSAALVADLWWVMMAGAAVLFVATMAVVLVSVARPGIGAAVPWTVWLVGGGLVLPAAVLTPLLVYALWAGEQLLAHPGAATVVRIDVTARQWQWDVAYPGVEGEPVITTGVVHVPVDRPVDVHVTSADVIHSFWVPRLAGKIDAIPGHVNVVRLTATSAGTYRGQCAEFCGTGHAHMPFVVQAHPQESYADALRGAVRAAPAGTAPR</sequence>
<keyword evidence="3" id="KW-0813">Transport</keyword>
<dbReference type="GO" id="GO:0005507">
    <property type="term" value="F:copper ion binding"/>
    <property type="evidence" value="ECO:0007669"/>
    <property type="project" value="InterPro"/>
</dbReference>
<evidence type="ECO:0000256" key="7">
    <source>
        <dbReference type="ARBA" id="ARBA00022982"/>
    </source>
</evidence>
<evidence type="ECO:0000256" key="1">
    <source>
        <dbReference type="ARBA" id="ARBA00004141"/>
    </source>
</evidence>